<dbReference type="InterPro" id="IPR053978">
    <property type="entry name" value="SO2946-like_C"/>
</dbReference>
<dbReference type="EMBL" id="MN812211">
    <property type="protein sequence ID" value="QHB39016.1"/>
    <property type="molecule type" value="Genomic_DNA"/>
</dbReference>
<evidence type="ECO:0000259" key="1">
    <source>
        <dbReference type="Pfam" id="PF22237"/>
    </source>
</evidence>
<dbReference type="Proteomes" id="UP000465101">
    <property type="component" value="Segment"/>
</dbReference>
<reference evidence="2 3" key="1">
    <citation type="journal article" date="2020" name="Viruses">
        <title>Diversity and Host Interactions Among Virulent and Temperate Baltic Sea Flavobacterium Phages.</title>
        <authorList>
            <person name="Nilsson E."/>
            <person name="Bayfield O.W."/>
            <person name="Lundin D."/>
            <person name="Antson A.A."/>
            <person name="Holmfeldt K."/>
        </authorList>
    </citation>
    <scope>NUCLEOTIDE SEQUENCE [LARGE SCALE GENOMIC DNA]</scope>
</reference>
<name>A0A6B9LAQ4_9CAUD</name>
<keyword evidence="3" id="KW-1185">Reference proteome</keyword>
<protein>
    <recommendedName>
        <fullName evidence="1">SO2946-like C-terminal domain-containing protein</fullName>
    </recommendedName>
</protein>
<evidence type="ECO:0000313" key="3">
    <source>
        <dbReference type="Proteomes" id="UP000465101"/>
    </source>
</evidence>
<accession>A0A6B9LAQ4</accession>
<feature type="domain" description="SO2946-like C-terminal" evidence="1">
    <location>
        <begin position="355"/>
        <end position="527"/>
    </location>
</feature>
<evidence type="ECO:0000313" key="2">
    <source>
        <dbReference type="EMBL" id="QHB39016.1"/>
    </source>
</evidence>
<proteinExistence type="predicted"/>
<organism evidence="2 3">
    <name type="scientific">Flavobacterium phage vB_FspS_laban6-1</name>
    <dbReference type="NCBI Taxonomy" id="2686250"/>
    <lineage>
        <taxon>Viruses</taxon>
        <taxon>Duplodnaviria</taxon>
        <taxon>Heunggongvirae</taxon>
        <taxon>Uroviricota</taxon>
        <taxon>Caudoviricetes</taxon>
        <taxon>Duneviridae</taxon>
        <taxon>Labanvirus</taxon>
        <taxon>Labanvirus laban</taxon>
    </lineage>
</organism>
<sequence>MSNLPIQFTDKVNSAELLAIMQQFGEHTYVDAELINKLRDALNELHARTADTRIVENTGLEIVGTDIIINELWKWLILSVLYTNNSEITIPITLSTEGKQKLCYLCANQENGFELVYGPESDTNPSAPTIENNLLPVTFFLVTDGTVGTPAEPIVGNVYKKKSESLGYGDPYLSGTNAVIQLRPEGNSRYAFSNPGLISIDGFGLSLISGNPSAEVPYDGKDLFVENTGTTPITLLHDGAGTANSKFFFLDETDLIIPPAGKVCLKYGNSYSELLFKNWDNTKLDKSTTPDSVYTTDASGNQEMIPKSSFRQTFNQSTWSFSDFYYDNLLQPPFIGAAISGGSRTNGTFSDSGSDYTGCHILMSGTTANGGYRFTDTSNPIYTGLRSRKGLTFFGIFKLMSNSDARDRQIRIGFHSSTTSTAQANGVYLEILGSEASFKARDLNVESSSASVTLSSNGISSPGDDYKVLIEYIDNYEVRCKLIDYFGVVVLDVTHTTNVPVNGRRFGCGLTATITTAGANHQIMTIDYMGIGREKPNFLNEF</sequence>
<dbReference type="Pfam" id="PF22237">
    <property type="entry name" value="SO2946-like_C"/>
    <property type="match status" value="1"/>
</dbReference>
<gene>
    <name evidence="2" type="ORF">laban61_gp045</name>
</gene>